<proteinExistence type="predicted"/>
<dbReference type="RefSeq" id="WP_094796954.1">
    <property type="nucleotide sequence ID" value="NZ_NEVK01000006.1"/>
</dbReference>
<dbReference type="Proteomes" id="UP000216947">
    <property type="component" value="Unassembled WGS sequence"/>
</dbReference>
<dbReference type="Pfam" id="PF05135">
    <property type="entry name" value="Phage_connect_1"/>
    <property type="match status" value="1"/>
</dbReference>
<keyword evidence="2" id="KW-1185">Reference proteome</keyword>
<dbReference type="InterPro" id="IPR021146">
    <property type="entry name" value="Phage_gp6-like_head-tail"/>
</dbReference>
<organism evidence="1 2">
    <name type="scientific">Bordetella genomosp. 7</name>
    <dbReference type="NCBI Taxonomy" id="1416805"/>
    <lineage>
        <taxon>Bacteria</taxon>
        <taxon>Pseudomonadati</taxon>
        <taxon>Pseudomonadota</taxon>
        <taxon>Betaproteobacteria</taxon>
        <taxon>Burkholderiales</taxon>
        <taxon>Alcaligenaceae</taxon>
        <taxon>Bordetella</taxon>
    </lineage>
</organism>
<evidence type="ECO:0000313" key="1">
    <source>
        <dbReference type="EMBL" id="OZI17931.1"/>
    </source>
</evidence>
<dbReference type="AlphaFoldDB" id="A0A261QYY9"/>
<comment type="caution">
    <text evidence="1">The sequence shown here is derived from an EMBL/GenBank/DDBJ whole genome shotgun (WGS) entry which is preliminary data.</text>
</comment>
<dbReference type="NCBIfam" id="TIGR01560">
    <property type="entry name" value="put_DNA_pack"/>
    <property type="match status" value="1"/>
</dbReference>
<gene>
    <name evidence="1" type="ORF">CAL19_12675</name>
</gene>
<dbReference type="InterPro" id="IPR006450">
    <property type="entry name" value="Phage_HK97_gp6-like"/>
</dbReference>
<dbReference type="CDD" id="cd08054">
    <property type="entry name" value="gp6"/>
    <property type="match status" value="1"/>
</dbReference>
<name>A0A261QYY9_9BORD</name>
<dbReference type="EMBL" id="NEVK01000006">
    <property type="protein sequence ID" value="OZI17931.1"/>
    <property type="molecule type" value="Genomic_DNA"/>
</dbReference>
<sequence>MALVTLEQARLHLRVDETEEDSLIALWINAAELSAQSFLGRNVYTDQAELDAAVNAGTAGDDPMVVNDLIRAAILLTVGHLYANREDVAAGVSFAKIPVGAEYLLMPHRVKMGV</sequence>
<evidence type="ECO:0008006" key="3">
    <source>
        <dbReference type="Google" id="ProtNLM"/>
    </source>
</evidence>
<reference evidence="2" key="1">
    <citation type="submission" date="2017-05" db="EMBL/GenBank/DDBJ databases">
        <title>Complete and WGS of Bordetella genogroups.</title>
        <authorList>
            <person name="Spilker T."/>
            <person name="Lipuma J."/>
        </authorList>
    </citation>
    <scope>NUCLEOTIDE SEQUENCE [LARGE SCALE GENOMIC DNA]</scope>
    <source>
        <strain evidence="2">AU18089</strain>
    </source>
</reference>
<evidence type="ECO:0000313" key="2">
    <source>
        <dbReference type="Proteomes" id="UP000216947"/>
    </source>
</evidence>
<dbReference type="Gene3D" id="1.10.3230.30">
    <property type="entry name" value="Phage gp6-like head-tail connector protein"/>
    <property type="match status" value="1"/>
</dbReference>
<protein>
    <recommendedName>
        <fullName evidence="3">Phage gp6-like head-tail connector protein</fullName>
    </recommendedName>
</protein>
<accession>A0A261QYY9</accession>